<dbReference type="InterPro" id="IPR009057">
    <property type="entry name" value="Homeodomain-like_sf"/>
</dbReference>
<feature type="compositionally biased region" description="Basic and acidic residues" evidence="1">
    <location>
        <begin position="126"/>
        <end position="135"/>
    </location>
</feature>
<evidence type="ECO:0000313" key="3">
    <source>
        <dbReference type="Proteomes" id="UP000268094"/>
    </source>
</evidence>
<name>A0A3A8HIH1_9BACT</name>
<accession>A0A3A8HIH1</accession>
<protein>
    <submittedName>
        <fullName evidence="2">Transposase</fullName>
    </submittedName>
</protein>
<dbReference type="RefSeq" id="WP_120545665.1">
    <property type="nucleotide sequence ID" value="NZ_RAVZ01000526.1"/>
</dbReference>
<sequence>MGAPISMDLRQRILGAYLAHEGSWEEIAKRFRVGVATVDRLVGRWKRTHSIAPLRPGPRPHFRIPDSQLARVKRLLDAKPDGTTQEIADAYAEATGVRVSRPTMGRAFRRLGYTRKKSHSSPPSDGWRRVAKREGGIWVKPPG</sequence>
<keyword evidence="3" id="KW-1185">Reference proteome</keyword>
<gene>
    <name evidence="2" type="ORF">D7V88_39425</name>
</gene>
<evidence type="ECO:0000313" key="2">
    <source>
        <dbReference type="EMBL" id="RKG71037.1"/>
    </source>
</evidence>
<dbReference type="Pfam" id="PF13565">
    <property type="entry name" value="HTH_32"/>
    <property type="match status" value="1"/>
</dbReference>
<proteinExistence type="predicted"/>
<dbReference type="SUPFAM" id="SSF46689">
    <property type="entry name" value="Homeodomain-like"/>
    <property type="match status" value="1"/>
</dbReference>
<dbReference type="EMBL" id="RAVZ01000526">
    <property type="protein sequence ID" value="RKG71037.1"/>
    <property type="molecule type" value="Genomic_DNA"/>
</dbReference>
<organism evidence="2 3">
    <name type="scientific">Corallococcus terminator</name>
    <dbReference type="NCBI Taxonomy" id="2316733"/>
    <lineage>
        <taxon>Bacteria</taxon>
        <taxon>Pseudomonadati</taxon>
        <taxon>Myxococcota</taxon>
        <taxon>Myxococcia</taxon>
        <taxon>Myxococcales</taxon>
        <taxon>Cystobacterineae</taxon>
        <taxon>Myxococcaceae</taxon>
        <taxon>Corallococcus</taxon>
    </lineage>
</organism>
<dbReference type="OrthoDB" id="5511915at2"/>
<evidence type="ECO:0000256" key="1">
    <source>
        <dbReference type="SAM" id="MobiDB-lite"/>
    </source>
</evidence>
<dbReference type="Gene3D" id="1.10.10.10">
    <property type="entry name" value="Winged helix-like DNA-binding domain superfamily/Winged helix DNA-binding domain"/>
    <property type="match status" value="1"/>
</dbReference>
<comment type="caution">
    <text evidence="2">The sequence shown here is derived from an EMBL/GenBank/DDBJ whole genome shotgun (WGS) entry which is preliminary data.</text>
</comment>
<feature type="region of interest" description="Disordered" evidence="1">
    <location>
        <begin position="114"/>
        <end position="143"/>
    </location>
</feature>
<dbReference type="Proteomes" id="UP000268094">
    <property type="component" value="Unassembled WGS sequence"/>
</dbReference>
<reference evidence="3" key="1">
    <citation type="submission" date="2018-09" db="EMBL/GenBank/DDBJ databases">
        <authorList>
            <person name="Livingstone P.G."/>
            <person name="Whitworth D.E."/>
        </authorList>
    </citation>
    <scope>NUCLEOTIDE SEQUENCE [LARGE SCALE GENOMIC DNA]</scope>
    <source>
        <strain evidence="3">CA054A</strain>
    </source>
</reference>
<dbReference type="AlphaFoldDB" id="A0A3A8HIH1"/>
<dbReference type="InterPro" id="IPR036388">
    <property type="entry name" value="WH-like_DNA-bd_sf"/>
</dbReference>